<organism evidence="2 3">
    <name type="scientific">Hyaloscypha variabilis (strain UAMH 11265 / GT02V1 / F)</name>
    <name type="common">Meliniomyces variabilis</name>
    <dbReference type="NCBI Taxonomy" id="1149755"/>
    <lineage>
        <taxon>Eukaryota</taxon>
        <taxon>Fungi</taxon>
        <taxon>Dikarya</taxon>
        <taxon>Ascomycota</taxon>
        <taxon>Pezizomycotina</taxon>
        <taxon>Leotiomycetes</taxon>
        <taxon>Helotiales</taxon>
        <taxon>Hyaloscyphaceae</taxon>
        <taxon>Hyaloscypha</taxon>
        <taxon>Hyaloscypha variabilis</taxon>
    </lineage>
</organism>
<reference evidence="2 3" key="1">
    <citation type="submission" date="2016-04" db="EMBL/GenBank/DDBJ databases">
        <title>A degradative enzymes factory behind the ericoid mycorrhizal symbiosis.</title>
        <authorList>
            <consortium name="DOE Joint Genome Institute"/>
            <person name="Martino E."/>
            <person name="Morin E."/>
            <person name="Grelet G."/>
            <person name="Kuo A."/>
            <person name="Kohler A."/>
            <person name="Daghino S."/>
            <person name="Barry K."/>
            <person name="Choi C."/>
            <person name="Cichocki N."/>
            <person name="Clum A."/>
            <person name="Copeland A."/>
            <person name="Hainaut M."/>
            <person name="Haridas S."/>
            <person name="Labutti K."/>
            <person name="Lindquist E."/>
            <person name="Lipzen A."/>
            <person name="Khouja H.-R."/>
            <person name="Murat C."/>
            <person name="Ohm R."/>
            <person name="Olson A."/>
            <person name="Spatafora J."/>
            <person name="Veneault-Fourrey C."/>
            <person name="Henrissat B."/>
            <person name="Grigoriev I."/>
            <person name="Martin F."/>
            <person name="Perotto S."/>
        </authorList>
    </citation>
    <scope>NUCLEOTIDE SEQUENCE [LARGE SCALE GENOMIC DNA]</scope>
    <source>
        <strain evidence="2 3">F</strain>
    </source>
</reference>
<protein>
    <submittedName>
        <fullName evidence="2">Uncharacterized protein</fullName>
    </submittedName>
</protein>
<feature type="compositionally biased region" description="Basic and acidic residues" evidence="1">
    <location>
        <begin position="82"/>
        <end position="91"/>
    </location>
</feature>
<gene>
    <name evidence="2" type="ORF">L207DRAFT_529840</name>
</gene>
<feature type="compositionally biased region" description="Polar residues" evidence="1">
    <location>
        <begin position="50"/>
        <end position="59"/>
    </location>
</feature>
<evidence type="ECO:0000313" key="2">
    <source>
        <dbReference type="EMBL" id="PMD39917.1"/>
    </source>
</evidence>
<accession>A0A2J6RN40</accession>
<feature type="region of interest" description="Disordered" evidence="1">
    <location>
        <begin position="24"/>
        <end position="119"/>
    </location>
</feature>
<sequence>MTLPKPKSLGRIEVWRQEVASCTPAETELLQPPLRQPSFWKKILRRDSRSSGSANSKLKSQGDGKESVKTEMYDDGLGVPDQGREPGRDSSMEIGSGESHLGGFSERREKIGESGKAVG</sequence>
<dbReference type="EMBL" id="KZ613946">
    <property type="protein sequence ID" value="PMD39917.1"/>
    <property type="molecule type" value="Genomic_DNA"/>
</dbReference>
<dbReference type="Proteomes" id="UP000235786">
    <property type="component" value="Unassembled WGS sequence"/>
</dbReference>
<evidence type="ECO:0000313" key="3">
    <source>
        <dbReference type="Proteomes" id="UP000235786"/>
    </source>
</evidence>
<proteinExistence type="predicted"/>
<feature type="compositionally biased region" description="Basic and acidic residues" evidence="1">
    <location>
        <begin position="60"/>
        <end position="72"/>
    </location>
</feature>
<evidence type="ECO:0000256" key="1">
    <source>
        <dbReference type="SAM" id="MobiDB-lite"/>
    </source>
</evidence>
<keyword evidence="3" id="KW-1185">Reference proteome</keyword>
<dbReference type="OrthoDB" id="10636671at2759"/>
<name>A0A2J6RN40_HYAVF</name>
<dbReference type="AlphaFoldDB" id="A0A2J6RN40"/>